<dbReference type="EMBL" id="CAJOBF010015491">
    <property type="protein sequence ID" value="CAF4347957.1"/>
    <property type="molecule type" value="Genomic_DNA"/>
</dbReference>
<dbReference type="Proteomes" id="UP000663887">
    <property type="component" value="Unassembled WGS sequence"/>
</dbReference>
<evidence type="ECO:0000313" key="3">
    <source>
        <dbReference type="EMBL" id="CAF4347957.1"/>
    </source>
</evidence>
<dbReference type="AlphaFoldDB" id="A0A816MCR2"/>
<dbReference type="Proteomes" id="UP000663842">
    <property type="component" value="Unassembled WGS sequence"/>
</dbReference>
<dbReference type="Pfam" id="PF07859">
    <property type="entry name" value="Abhydrolase_3"/>
    <property type="match status" value="1"/>
</dbReference>
<dbReference type="InterPro" id="IPR013094">
    <property type="entry name" value="AB_hydrolase_3"/>
</dbReference>
<comment type="caution">
    <text evidence="2">The sequence shown here is derived from an EMBL/GenBank/DDBJ whole genome shotgun (WGS) entry which is preliminary data.</text>
</comment>
<gene>
    <name evidence="3" type="ORF">UXM345_LOCUS35857</name>
    <name evidence="2" type="ORF">XDN619_LOCUS2622</name>
</gene>
<reference evidence="2" key="1">
    <citation type="submission" date="2021-02" db="EMBL/GenBank/DDBJ databases">
        <authorList>
            <person name="Nowell W R."/>
        </authorList>
    </citation>
    <scope>NUCLEOTIDE SEQUENCE</scope>
</reference>
<dbReference type="Gene3D" id="3.40.50.1820">
    <property type="entry name" value="alpha/beta hydrolase"/>
    <property type="match status" value="1"/>
</dbReference>
<organism evidence="2 4">
    <name type="scientific">Rotaria magnacalcarata</name>
    <dbReference type="NCBI Taxonomy" id="392030"/>
    <lineage>
        <taxon>Eukaryota</taxon>
        <taxon>Metazoa</taxon>
        <taxon>Spiralia</taxon>
        <taxon>Gnathifera</taxon>
        <taxon>Rotifera</taxon>
        <taxon>Eurotatoria</taxon>
        <taxon>Bdelloidea</taxon>
        <taxon>Philodinida</taxon>
        <taxon>Philodinidae</taxon>
        <taxon>Rotaria</taxon>
    </lineage>
</organism>
<protein>
    <recommendedName>
        <fullName evidence="1">Alpha/beta hydrolase fold-3 domain-containing protein</fullName>
    </recommendedName>
</protein>
<feature type="domain" description="Alpha/beta hydrolase fold-3" evidence="1">
    <location>
        <begin position="62"/>
        <end position="100"/>
    </location>
</feature>
<accession>A0A816MCR2</accession>
<name>A0A816MCR2_9BILA</name>
<dbReference type="EMBL" id="CAJNRG010000226">
    <property type="protein sequence ID" value="CAF1986299.1"/>
    <property type="molecule type" value="Genomic_DNA"/>
</dbReference>
<evidence type="ECO:0000313" key="2">
    <source>
        <dbReference type="EMBL" id="CAF1986299.1"/>
    </source>
</evidence>
<evidence type="ECO:0000259" key="1">
    <source>
        <dbReference type="Pfam" id="PF07859"/>
    </source>
</evidence>
<proteinExistence type="predicted"/>
<sequence length="106" mass="12161">MLSPEYRALECMLRGRPLFQIDPNLDPLKQGENVRASFPLDTIVPRSSFMSLYIYSGLECDLSRLFDITVIHLEYRLVPEHSLPSAVDDTLALYRVLLHDDSSTYV</sequence>
<dbReference type="GO" id="GO:0016787">
    <property type="term" value="F:hydrolase activity"/>
    <property type="evidence" value="ECO:0007669"/>
    <property type="project" value="InterPro"/>
</dbReference>
<dbReference type="InterPro" id="IPR029058">
    <property type="entry name" value="AB_hydrolase_fold"/>
</dbReference>
<evidence type="ECO:0000313" key="4">
    <source>
        <dbReference type="Proteomes" id="UP000663887"/>
    </source>
</evidence>